<dbReference type="AlphaFoldDB" id="A0A174JV01"/>
<dbReference type="Pfam" id="PF01522">
    <property type="entry name" value="Polysacc_deac_1"/>
    <property type="match status" value="1"/>
</dbReference>
<organism evidence="4 6">
    <name type="scientific">Parabacteroides distasonis</name>
    <dbReference type="NCBI Taxonomy" id="823"/>
    <lineage>
        <taxon>Bacteria</taxon>
        <taxon>Pseudomonadati</taxon>
        <taxon>Bacteroidota</taxon>
        <taxon>Bacteroidia</taxon>
        <taxon>Bacteroidales</taxon>
        <taxon>Tannerellaceae</taxon>
        <taxon>Parabacteroides</taxon>
    </lineage>
</organism>
<dbReference type="Gene3D" id="3.20.20.370">
    <property type="entry name" value="Glycoside hydrolase/deacetylase"/>
    <property type="match status" value="1"/>
</dbReference>
<reference evidence="3 7" key="2">
    <citation type="journal article" date="2019" name="Nat. Med.">
        <title>A library of human gut bacterial isolates paired with longitudinal multiomics data enables mechanistic microbiome research.</title>
        <authorList>
            <person name="Poyet M."/>
            <person name="Groussin M."/>
            <person name="Gibbons S.M."/>
            <person name="Avila-Pacheco J."/>
            <person name="Jiang X."/>
            <person name="Kearney S.M."/>
            <person name="Perrotta A.R."/>
            <person name="Berdy B."/>
            <person name="Zhao S."/>
            <person name="Lieberman T.D."/>
            <person name="Swanson P.K."/>
            <person name="Smith M."/>
            <person name="Roesemann S."/>
            <person name="Alexander J.E."/>
            <person name="Rich S.A."/>
            <person name="Livny J."/>
            <person name="Vlamakis H."/>
            <person name="Clish C."/>
            <person name="Bullock K."/>
            <person name="Deik A."/>
            <person name="Scott J."/>
            <person name="Pierce K.A."/>
            <person name="Xavier R.J."/>
            <person name="Alm E.J."/>
        </authorList>
    </citation>
    <scope>NUCLEOTIDE SEQUENCE [LARGE SCALE GENOMIC DNA]</scope>
    <source>
        <strain evidence="3 7">BIOML-A20</strain>
    </source>
</reference>
<proteinExistence type="predicted"/>
<dbReference type="Proteomes" id="UP000095455">
    <property type="component" value="Unassembled WGS sequence"/>
</dbReference>
<dbReference type="SUPFAM" id="SSF88713">
    <property type="entry name" value="Glycoside hydrolase/deacetylase"/>
    <property type="match status" value="1"/>
</dbReference>
<dbReference type="InterPro" id="IPR045235">
    <property type="entry name" value="PuuE_HpPgdA-like"/>
</dbReference>
<sequence length="296" mass="34752">MNILTFDIEEWFHLLDNDSTRSEEQWKGFEVRIYENMERIFRILEETDTKATFFVIGWIAKTYPDIVRQIASKYQVGSHTMNHQLVWQQSREAFKEDVSSSIKLLEDITGQKVEAFRAPGFSIRESEGWAFEILHELGIRMDSSVFPAHHAHGGMPSYVSAVPSWVEYNGIRMKEFPIVYRKILGKHIVFSGGGYFRLVPYRLLRKWTRECPEYLLAYIHPRDLDAEQPMIEDLNYIRRFKSYYGLRGAEEKLKRWLMDFDFMDLRTADGLIDWKAAPIVEITPSLCSATNLRSQS</sequence>
<dbReference type="PANTHER" id="PTHR47561:SF1">
    <property type="entry name" value="POLYSACCHARIDE DEACETYLASE FAMILY PROTEIN (AFU_ORTHOLOGUE AFUA_6G05030)"/>
    <property type="match status" value="1"/>
</dbReference>
<protein>
    <submittedName>
        <fullName evidence="4">DUF3473 domain-containing protein</fullName>
    </submittedName>
    <submittedName>
        <fullName evidence="2">Polysaccharide deacetylase family protein, PEP-CTERM locus subfamily</fullName>
    </submittedName>
</protein>
<dbReference type="InterPro" id="IPR011330">
    <property type="entry name" value="Glyco_hydro/deAcase_b/a-brl"/>
</dbReference>
<evidence type="ECO:0000313" key="6">
    <source>
        <dbReference type="Proteomes" id="UP000315827"/>
    </source>
</evidence>
<evidence type="ECO:0000313" key="4">
    <source>
        <dbReference type="EMBL" id="TWV58475.1"/>
    </source>
</evidence>
<dbReference type="GO" id="GO:0005975">
    <property type="term" value="P:carbohydrate metabolic process"/>
    <property type="evidence" value="ECO:0007669"/>
    <property type="project" value="InterPro"/>
</dbReference>
<dbReference type="EMBL" id="CYYK01000015">
    <property type="protein sequence ID" value="CUP00995.1"/>
    <property type="molecule type" value="Genomic_DNA"/>
</dbReference>
<dbReference type="EMBL" id="VOHW01000020">
    <property type="protein sequence ID" value="TWV58475.1"/>
    <property type="molecule type" value="Genomic_DNA"/>
</dbReference>
<dbReference type="PROSITE" id="PS51677">
    <property type="entry name" value="NODB"/>
    <property type="match status" value="1"/>
</dbReference>
<evidence type="ECO:0000313" key="3">
    <source>
        <dbReference type="EMBL" id="MSB73691.1"/>
    </source>
</evidence>
<reference evidence="2 5" key="1">
    <citation type="submission" date="2015-09" db="EMBL/GenBank/DDBJ databases">
        <authorList>
            <consortium name="Pathogen Informatics"/>
        </authorList>
    </citation>
    <scope>NUCLEOTIDE SEQUENCE [LARGE SCALE GENOMIC DNA]</scope>
    <source>
        <strain evidence="2 5">2789STDY5608822</strain>
    </source>
</reference>
<evidence type="ECO:0000313" key="2">
    <source>
        <dbReference type="EMBL" id="CUP00995.1"/>
    </source>
</evidence>
<dbReference type="Proteomes" id="UP000441609">
    <property type="component" value="Unassembled WGS sequence"/>
</dbReference>
<name>A0A174JV01_PARDI</name>
<comment type="caution">
    <text evidence="4">The sequence shown here is derived from an EMBL/GenBank/DDBJ whole genome shotgun (WGS) entry which is preliminary data.</text>
</comment>
<dbReference type="GO" id="GO:0016810">
    <property type="term" value="F:hydrolase activity, acting on carbon-nitrogen (but not peptide) bonds"/>
    <property type="evidence" value="ECO:0007669"/>
    <property type="project" value="InterPro"/>
</dbReference>
<dbReference type="OrthoDB" id="9806342at2"/>
<reference evidence="4 6" key="3">
    <citation type="submission" date="2019-07" db="EMBL/GenBank/DDBJ databases">
        <title>Genome sequencing of Parabacteroides distasonis iSURF_7.</title>
        <authorList>
            <person name="Degefu H.N."/>
            <person name="Ruoff K.L."/>
            <person name="Price C.E."/>
            <person name="Valls R.A."/>
            <person name="O'Toole G.A."/>
        </authorList>
    </citation>
    <scope>NUCLEOTIDE SEQUENCE [LARGE SCALE GENOMIC DNA]</scope>
    <source>
        <strain evidence="4 6">CFPLTA003_1B</strain>
    </source>
</reference>
<dbReference type="CDD" id="cd10941">
    <property type="entry name" value="CE4_PuuE_HpPgdA_like_2"/>
    <property type="match status" value="1"/>
</dbReference>
<dbReference type="InterPro" id="IPR002509">
    <property type="entry name" value="NODB_dom"/>
</dbReference>
<dbReference type="Pfam" id="PF11959">
    <property type="entry name" value="DUF3473"/>
    <property type="match status" value="1"/>
</dbReference>
<dbReference type="PANTHER" id="PTHR47561">
    <property type="entry name" value="POLYSACCHARIDE DEACETYLASE FAMILY PROTEIN (AFU_ORTHOLOGUE AFUA_6G05030)"/>
    <property type="match status" value="1"/>
</dbReference>
<evidence type="ECO:0000259" key="1">
    <source>
        <dbReference type="PROSITE" id="PS51677"/>
    </source>
</evidence>
<evidence type="ECO:0000313" key="7">
    <source>
        <dbReference type="Proteomes" id="UP000441609"/>
    </source>
</evidence>
<dbReference type="Proteomes" id="UP000315827">
    <property type="component" value="Unassembled WGS sequence"/>
</dbReference>
<gene>
    <name evidence="2" type="ORF">ERS852380_03702</name>
    <name evidence="4" type="ORF">FSA05_21230</name>
    <name evidence="3" type="ORF">GKD70_10415</name>
</gene>
<dbReference type="RefSeq" id="WP_005861900.1">
    <property type="nucleotide sequence ID" value="NZ_BQOC01000001.1"/>
</dbReference>
<evidence type="ECO:0000313" key="5">
    <source>
        <dbReference type="Proteomes" id="UP000095455"/>
    </source>
</evidence>
<feature type="domain" description="NodB homology" evidence="1">
    <location>
        <begin position="23"/>
        <end position="296"/>
    </location>
</feature>
<dbReference type="InterPro" id="IPR022560">
    <property type="entry name" value="DUF3473"/>
</dbReference>
<dbReference type="EMBL" id="WKMO01000008">
    <property type="protein sequence ID" value="MSB73691.1"/>
    <property type="molecule type" value="Genomic_DNA"/>
</dbReference>
<accession>A0A174JV01</accession>